<proteinExistence type="predicted"/>
<dbReference type="InterPro" id="IPR024406">
    <property type="entry name" value="TAC-10"/>
</dbReference>
<dbReference type="AlphaFoldDB" id="A0A076LHU1"/>
<name>A0A076LHU1_9GAMM</name>
<evidence type="ECO:0000313" key="2">
    <source>
        <dbReference type="Proteomes" id="UP000028681"/>
    </source>
</evidence>
<reference evidence="1 2" key="1">
    <citation type="journal article" date="2012" name="PLoS ONE">
        <title>Edwardsiella comparative phylogenomics reveal the new intra/inter-species taxonomic relationships, virulence evolution and niche adaptation mechanisms.</title>
        <authorList>
            <person name="Yang M."/>
            <person name="Lv Y."/>
            <person name="Xiao J."/>
            <person name="Wu H."/>
            <person name="Zheng H."/>
            <person name="Liu Q."/>
            <person name="Zhang Y."/>
            <person name="Wang Q."/>
        </authorList>
    </citation>
    <scope>NUCLEOTIDE SEQUENCE [LARGE SCALE GENOMIC DNA]</scope>
    <source>
        <strain evidence="2">080813</strain>
    </source>
</reference>
<dbReference type="HOGENOM" id="CLU_174725_0_0_6"/>
<protein>
    <submittedName>
        <fullName evidence="1">Phage protein</fullName>
    </submittedName>
</protein>
<organism evidence="1 2">
    <name type="scientific">Edwardsiella anguillarum ET080813</name>
    <dbReference type="NCBI Taxonomy" id="667120"/>
    <lineage>
        <taxon>Bacteria</taxon>
        <taxon>Pseudomonadati</taxon>
        <taxon>Pseudomonadota</taxon>
        <taxon>Gammaproteobacteria</taxon>
        <taxon>Enterobacterales</taxon>
        <taxon>Hafniaceae</taxon>
        <taxon>Edwardsiella</taxon>
    </lineage>
</organism>
<accession>A0A076LHU1</accession>
<dbReference type="KEGG" id="ete:ETEE_0016"/>
<dbReference type="EMBL" id="CP006664">
    <property type="protein sequence ID" value="AIJ06502.1"/>
    <property type="molecule type" value="Genomic_DNA"/>
</dbReference>
<dbReference type="Proteomes" id="UP000028681">
    <property type="component" value="Chromosome"/>
</dbReference>
<dbReference type="Pfam" id="PF10963">
    <property type="entry name" value="Phage_TAC_10"/>
    <property type="match status" value="1"/>
</dbReference>
<sequence length="97" mass="10814">MNEKRDAVTENSDGQITLQIGSQELTFAPTAQAYDALQNDFMPNNKIAPLKNYLRRIVIKDHRQALDMLLQKPGMPAAIATAVNDEYAPSIEITVKK</sequence>
<evidence type="ECO:0000313" key="1">
    <source>
        <dbReference type="EMBL" id="AIJ06502.1"/>
    </source>
</evidence>
<dbReference type="RefSeq" id="WP_049703819.1">
    <property type="nucleotide sequence ID" value="NZ_CP006664.1"/>
</dbReference>
<gene>
    <name evidence="1" type="ORF">ETEE_0016</name>
</gene>
<dbReference type="GeneID" id="33937860"/>